<proteinExistence type="predicted"/>
<feature type="region of interest" description="Disordered" evidence="1">
    <location>
        <begin position="112"/>
        <end position="144"/>
    </location>
</feature>
<evidence type="ECO:0000313" key="4">
    <source>
        <dbReference type="Proteomes" id="UP000321386"/>
    </source>
</evidence>
<name>A0A510US43_9CELL</name>
<dbReference type="EMBL" id="BJUA01000005">
    <property type="protein sequence ID" value="GEK17478.1"/>
    <property type="molecule type" value="Genomic_DNA"/>
</dbReference>
<dbReference type="SUPFAM" id="SSF47413">
    <property type="entry name" value="lambda repressor-like DNA-binding domains"/>
    <property type="match status" value="1"/>
</dbReference>
<keyword evidence="4" id="KW-1185">Reference proteome</keyword>
<dbReference type="SMART" id="SM00530">
    <property type="entry name" value="HTH_XRE"/>
    <property type="match status" value="1"/>
</dbReference>
<dbReference type="Pfam" id="PF13560">
    <property type="entry name" value="HTH_31"/>
    <property type="match status" value="1"/>
</dbReference>
<dbReference type="AlphaFoldDB" id="A0A510US43"/>
<dbReference type="Gene3D" id="1.10.260.40">
    <property type="entry name" value="lambda repressor-like DNA-binding domains"/>
    <property type="match status" value="1"/>
</dbReference>
<reference evidence="3 4" key="1">
    <citation type="submission" date="2019-07" db="EMBL/GenBank/DDBJ databases">
        <title>Whole genome shotgun sequence of Cellulomonas persica NBRC 101101.</title>
        <authorList>
            <person name="Hosoyama A."/>
            <person name="Uohara A."/>
            <person name="Ohji S."/>
            <person name="Ichikawa N."/>
        </authorList>
    </citation>
    <scope>NUCLEOTIDE SEQUENCE [LARGE SCALE GENOMIC DNA]</scope>
    <source>
        <strain evidence="3 4">NBRC 101101</strain>
    </source>
</reference>
<dbReference type="CDD" id="cd00093">
    <property type="entry name" value="HTH_XRE"/>
    <property type="match status" value="1"/>
</dbReference>
<evidence type="ECO:0000256" key="1">
    <source>
        <dbReference type="SAM" id="MobiDB-lite"/>
    </source>
</evidence>
<organism evidence="3 4">
    <name type="scientific">Cellulomonas persica</name>
    <dbReference type="NCBI Taxonomy" id="76861"/>
    <lineage>
        <taxon>Bacteria</taxon>
        <taxon>Bacillati</taxon>
        <taxon>Actinomycetota</taxon>
        <taxon>Actinomycetes</taxon>
        <taxon>Micrococcales</taxon>
        <taxon>Cellulomonadaceae</taxon>
        <taxon>Cellulomonas</taxon>
    </lineage>
</organism>
<feature type="domain" description="HTH cro/C1-type" evidence="2">
    <location>
        <begin position="5"/>
        <end position="59"/>
    </location>
</feature>
<dbReference type="Proteomes" id="UP000321386">
    <property type="component" value="Unassembled WGS sequence"/>
</dbReference>
<comment type="caution">
    <text evidence="3">The sequence shown here is derived from an EMBL/GenBank/DDBJ whole genome shotgun (WGS) entry which is preliminary data.</text>
</comment>
<evidence type="ECO:0000313" key="3">
    <source>
        <dbReference type="EMBL" id="GEK17478.1"/>
    </source>
</evidence>
<dbReference type="PROSITE" id="PS50943">
    <property type="entry name" value="HTH_CROC1"/>
    <property type="match status" value="1"/>
</dbReference>
<accession>A0A510US43</accession>
<dbReference type="GO" id="GO:0003677">
    <property type="term" value="F:DNA binding"/>
    <property type="evidence" value="ECO:0007669"/>
    <property type="project" value="InterPro"/>
</dbReference>
<evidence type="ECO:0000259" key="2">
    <source>
        <dbReference type="PROSITE" id="PS50943"/>
    </source>
</evidence>
<sequence length="206" mass="20421">MGAVLRTTRLDAGLRLTDVSARAGVSTQYLSEIERGRKEASSEVLEAVTGALELSLADLALRVAELLEPEALAPVALRPTALPPSALTSSALAPAASAPAVAAPGALVPAPAARSARTPGAPVPAVGARGDLARSSHAGASGRVRVGAAERRVAGLATLPRRARTGVVLDLTAARDAAGATVSSSPTVIPVRGADADARAVTLLAA</sequence>
<dbReference type="InterPro" id="IPR010982">
    <property type="entry name" value="Lambda_DNA-bd_dom_sf"/>
</dbReference>
<dbReference type="InterPro" id="IPR001387">
    <property type="entry name" value="Cro/C1-type_HTH"/>
</dbReference>
<protein>
    <recommendedName>
        <fullName evidence="2">HTH cro/C1-type domain-containing protein</fullName>
    </recommendedName>
</protein>
<gene>
    <name evidence="3" type="ORF">CPE01_12110</name>
</gene>